<comment type="caution">
    <text evidence="5">The sequence shown here is derived from an EMBL/GenBank/DDBJ whole genome shotgun (WGS) entry which is preliminary data.</text>
</comment>
<dbReference type="PROSITE" id="PS00676">
    <property type="entry name" value="SIGMA54_INTERACT_2"/>
    <property type="match status" value="1"/>
</dbReference>
<evidence type="ECO:0000256" key="2">
    <source>
        <dbReference type="ARBA" id="ARBA00022840"/>
    </source>
</evidence>
<feature type="domain" description="Sigma-54 factor interaction" evidence="4">
    <location>
        <begin position="143"/>
        <end position="376"/>
    </location>
</feature>
<dbReference type="InterPro" id="IPR025943">
    <property type="entry name" value="Sigma_54_int_dom_ATP-bd_2"/>
</dbReference>
<dbReference type="PROSITE" id="PS50045">
    <property type="entry name" value="SIGMA54_INTERACT_4"/>
    <property type="match status" value="1"/>
</dbReference>
<name>A0A150QX56_SORCE</name>
<dbReference type="CDD" id="cd00009">
    <property type="entry name" value="AAA"/>
    <property type="match status" value="1"/>
</dbReference>
<dbReference type="GO" id="GO:0006355">
    <property type="term" value="P:regulation of DNA-templated transcription"/>
    <property type="evidence" value="ECO:0007669"/>
    <property type="project" value="InterPro"/>
</dbReference>
<sequence length="484" mass="52823">MIAWSAAEPWRVGEVAFFTRLDRPQVLGHMPAPDGDRAARVRFFRQRPGQLEPTSPLRGPGISSGELSVRLLGYGLHVERQGPCPALFRGAPVARCVLTPGDTLLLKDELLLWCTRRARSLPPLRHFPEACAGSFGDADAFGLVGESPAAWRLRDQAAFAARSDLHTLILGPSGAGKERVAHATHALSRRAARPLVARNAATFPPGLVDAELFGNIKNYPNPGMPERPGLVGAADGGTLLLDEIGELPSSIHANLLRVLDADGEYQRLGEAAARRADVRLLAATNRPPEALKHDLLARMTLRLTVAGLEERIEDIPLFVRHLLRRAGERSPDLIRRFARDENGDYCVSGELIEHLLHRRFTTHVRELDGLLWQAIADSPGSIVTLPGGPDVLLGGQDRRRASGHPPPSQHSDAPRDQRARSSEPTTEEIRACIAQEEGNLARASRALGLTSRYALYRLLKKHAIDVAGLRDGRCCPARGFARAR</sequence>
<dbReference type="Gene3D" id="3.40.50.300">
    <property type="entry name" value="P-loop containing nucleotide triphosphate hydrolases"/>
    <property type="match status" value="1"/>
</dbReference>
<accession>A0A150QX56</accession>
<dbReference type="InterPro" id="IPR003593">
    <property type="entry name" value="AAA+_ATPase"/>
</dbReference>
<evidence type="ECO:0000313" key="5">
    <source>
        <dbReference type="EMBL" id="KYF72580.1"/>
    </source>
</evidence>
<dbReference type="Pfam" id="PF00158">
    <property type="entry name" value="Sigma54_activat"/>
    <property type="match status" value="1"/>
</dbReference>
<keyword evidence="1" id="KW-0547">Nucleotide-binding</keyword>
<organism evidence="5 6">
    <name type="scientific">Sorangium cellulosum</name>
    <name type="common">Polyangium cellulosum</name>
    <dbReference type="NCBI Taxonomy" id="56"/>
    <lineage>
        <taxon>Bacteria</taxon>
        <taxon>Pseudomonadati</taxon>
        <taxon>Myxococcota</taxon>
        <taxon>Polyangia</taxon>
        <taxon>Polyangiales</taxon>
        <taxon>Polyangiaceae</taxon>
        <taxon>Sorangium</taxon>
    </lineage>
</organism>
<evidence type="ECO:0000256" key="1">
    <source>
        <dbReference type="ARBA" id="ARBA00022741"/>
    </source>
</evidence>
<dbReference type="InterPro" id="IPR027417">
    <property type="entry name" value="P-loop_NTPase"/>
</dbReference>
<dbReference type="SUPFAM" id="SSF52540">
    <property type="entry name" value="P-loop containing nucleoside triphosphate hydrolases"/>
    <property type="match status" value="1"/>
</dbReference>
<feature type="compositionally biased region" description="Basic and acidic residues" evidence="3">
    <location>
        <begin position="412"/>
        <end position="421"/>
    </location>
</feature>
<evidence type="ECO:0000256" key="3">
    <source>
        <dbReference type="SAM" id="MobiDB-lite"/>
    </source>
</evidence>
<dbReference type="PANTHER" id="PTHR32071">
    <property type="entry name" value="TRANSCRIPTIONAL REGULATORY PROTEIN"/>
    <property type="match status" value="1"/>
</dbReference>
<keyword evidence="2" id="KW-0067">ATP-binding</keyword>
<dbReference type="GO" id="GO:0005524">
    <property type="term" value="F:ATP binding"/>
    <property type="evidence" value="ECO:0007669"/>
    <property type="project" value="UniProtKB-KW"/>
</dbReference>
<feature type="region of interest" description="Disordered" evidence="3">
    <location>
        <begin position="386"/>
        <end position="427"/>
    </location>
</feature>
<dbReference type="SMART" id="SM00382">
    <property type="entry name" value="AAA"/>
    <property type="match status" value="1"/>
</dbReference>
<dbReference type="Proteomes" id="UP000075260">
    <property type="component" value="Unassembled WGS sequence"/>
</dbReference>
<dbReference type="Gene3D" id="1.10.8.60">
    <property type="match status" value="1"/>
</dbReference>
<gene>
    <name evidence="5" type="ORF">BE15_33845</name>
</gene>
<protein>
    <recommendedName>
        <fullName evidence="4">Sigma-54 factor interaction domain-containing protein</fullName>
    </recommendedName>
</protein>
<dbReference type="EMBL" id="JEMA01000255">
    <property type="protein sequence ID" value="KYF72580.1"/>
    <property type="molecule type" value="Genomic_DNA"/>
</dbReference>
<proteinExistence type="predicted"/>
<dbReference type="AlphaFoldDB" id="A0A150QX56"/>
<dbReference type="InterPro" id="IPR002078">
    <property type="entry name" value="Sigma_54_int"/>
</dbReference>
<reference evidence="5 6" key="1">
    <citation type="submission" date="2014-02" db="EMBL/GenBank/DDBJ databases">
        <title>The small core and large imbalanced accessory genome model reveals a collaborative survival strategy of Sorangium cellulosum strains in nature.</title>
        <authorList>
            <person name="Han K."/>
            <person name="Peng R."/>
            <person name="Blom J."/>
            <person name="Li Y.-Z."/>
        </authorList>
    </citation>
    <scope>NUCLEOTIDE SEQUENCE [LARGE SCALE GENOMIC DNA]</scope>
    <source>
        <strain evidence="5 6">So0008-312</strain>
    </source>
</reference>
<evidence type="ECO:0000313" key="6">
    <source>
        <dbReference type="Proteomes" id="UP000075260"/>
    </source>
</evidence>
<evidence type="ECO:0000259" key="4">
    <source>
        <dbReference type="PROSITE" id="PS50045"/>
    </source>
</evidence>